<name>A0A9P6AJR8_9AGAM</name>
<evidence type="ECO:0000256" key="1">
    <source>
        <dbReference type="ARBA" id="ARBA00005869"/>
    </source>
</evidence>
<dbReference type="SUPFAM" id="SSF51730">
    <property type="entry name" value="FAD-linked oxidoreductase"/>
    <property type="match status" value="1"/>
</dbReference>
<protein>
    <recommendedName>
        <fullName evidence="2 5">Proline dehydrogenase</fullName>
        <ecNumber evidence="2 5">1.5.5.2</ecNumber>
    </recommendedName>
</protein>
<evidence type="ECO:0000256" key="4">
    <source>
        <dbReference type="ARBA" id="ARBA00023062"/>
    </source>
</evidence>
<dbReference type="PANTHER" id="PTHR13914:SF0">
    <property type="entry name" value="PROLINE DEHYDROGENASE 1, MITOCHONDRIAL"/>
    <property type="match status" value="1"/>
</dbReference>
<dbReference type="InterPro" id="IPR029041">
    <property type="entry name" value="FAD-linked_oxidoreductase-like"/>
</dbReference>
<comment type="catalytic activity">
    <reaction evidence="5">
        <text>L-proline + a quinone = (S)-1-pyrroline-5-carboxylate + a quinol + H(+)</text>
        <dbReference type="Rhea" id="RHEA:23784"/>
        <dbReference type="ChEBI" id="CHEBI:15378"/>
        <dbReference type="ChEBI" id="CHEBI:17388"/>
        <dbReference type="ChEBI" id="CHEBI:24646"/>
        <dbReference type="ChEBI" id="CHEBI:60039"/>
        <dbReference type="ChEBI" id="CHEBI:132124"/>
        <dbReference type="EC" id="1.5.5.2"/>
    </reaction>
</comment>
<comment type="caution">
    <text evidence="7">The sequence shown here is derived from an EMBL/GenBank/DDBJ whole genome shotgun (WGS) entry which is preliminary data.</text>
</comment>
<keyword evidence="4 5" id="KW-0642">Proline metabolism</keyword>
<dbReference type="GO" id="GO:0004657">
    <property type="term" value="F:proline dehydrogenase activity"/>
    <property type="evidence" value="ECO:0007669"/>
    <property type="project" value="UniProtKB-EC"/>
</dbReference>
<evidence type="ECO:0000259" key="6">
    <source>
        <dbReference type="Pfam" id="PF01619"/>
    </source>
</evidence>
<evidence type="ECO:0000313" key="7">
    <source>
        <dbReference type="EMBL" id="KAF9507110.1"/>
    </source>
</evidence>
<dbReference type="AlphaFoldDB" id="A0A9P6AJR8"/>
<dbReference type="PANTHER" id="PTHR13914">
    <property type="entry name" value="PROLINE OXIDASE"/>
    <property type="match status" value="1"/>
</dbReference>
<comment type="cofactor">
    <cofactor evidence="5">
        <name>FAD</name>
        <dbReference type="ChEBI" id="CHEBI:57692"/>
    </cofactor>
</comment>
<dbReference type="Pfam" id="PF01619">
    <property type="entry name" value="Pro_dh"/>
    <property type="match status" value="1"/>
</dbReference>
<sequence length="506" mass="55646">MLACSPLRFARPKLSAVFGRSTSTAPPRASRARLSARSKYLLFASGGAEGRSKGTLYPSLFRSYIVFTLCSIPPIVDHAPEILSGLSYVPGIRQITEYFIKQSFFAQFVGGETVNDTIPILSQLRDEGKGVLLAYSVEVNDARIPASTDDIAHRRNLLEISRSIESAGDFEDGRISKGSSKGKTWVAVKLTALLPSAESLRRFSTYLCQTRPKERLALPYPYTPHADDMAVLSLETVPSPLTQDDVIAIKTLYEELRGICSRARERKVAVVIDAEHSWCSAIDALTLALTREFNQPSAGTSEPLVYGTYQSYLRRGIDHLRTSLSDARKEGYILGVKLVRGAYHTLEISTHAKGMRDGAGNEVEVPPVWTQRSETDATYNTSCDAVLNGLVHRGLAVRRETEGGVRIYVTREVADRVSFGQLMGMRDGLTQYLADTVVTQVPIVLKYVPYGSLQEVIPYLARRAIENKSILGGDEGAANERRIVGAALRRRMFPFYDSISPGSPAA</sequence>
<dbReference type="Gene3D" id="3.20.20.220">
    <property type="match status" value="1"/>
</dbReference>
<proteinExistence type="inferred from homology"/>
<dbReference type="GO" id="GO:0010133">
    <property type="term" value="P:L-proline catabolic process to L-glutamate"/>
    <property type="evidence" value="ECO:0007669"/>
    <property type="project" value="TreeGrafter"/>
</dbReference>
<keyword evidence="5" id="KW-0285">Flavoprotein</keyword>
<dbReference type="GO" id="GO:0005739">
    <property type="term" value="C:mitochondrion"/>
    <property type="evidence" value="ECO:0007669"/>
    <property type="project" value="TreeGrafter"/>
</dbReference>
<dbReference type="InterPro" id="IPR002872">
    <property type="entry name" value="Proline_DH_dom"/>
</dbReference>
<dbReference type="OrthoDB" id="5464at2759"/>
<evidence type="ECO:0000313" key="8">
    <source>
        <dbReference type="Proteomes" id="UP000886523"/>
    </source>
</evidence>
<comment type="similarity">
    <text evidence="1 5">Belongs to the proline oxidase family.</text>
</comment>
<dbReference type="Proteomes" id="UP000886523">
    <property type="component" value="Unassembled WGS sequence"/>
</dbReference>
<evidence type="ECO:0000256" key="5">
    <source>
        <dbReference type="RuleBase" id="RU364054"/>
    </source>
</evidence>
<accession>A0A9P6AJR8</accession>
<evidence type="ECO:0000256" key="2">
    <source>
        <dbReference type="ARBA" id="ARBA00012695"/>
    </source>
</evidence>
<evidence type="ECO:0000256" key="3">
    <source>
        <dbReference type="ARBA" id="ARBA00023002"/>
    </source>
</evidence>
<reference evidence="7" key="1">
    <citation type="journal article" date="2020" name="Nat. Commun.">
        <title>Large-scale genome sequencing of mycorrhizal fungi provides insights into the early evolution of symbiotic traits.</title>
        <authorList>
            <person name="Miyauchi S."/>
            <person name="Kiss E."/>
            <person name="Kuo A."/>
            <person name="Drula E."/>
            <person name="Kohler A."/>
            <person name="Sanchez-Garcia M."/>
            <person name="Morin E."/>
            <person name="Andreopoulos B."/>
            <person name="Barry K.W."/>
            <person name="Bonito G."/>
            <person name="Buee M."/>
            <person name="Carver A."/>
            <person name="Chen C."/>
            <person name="Cichocki N."/>
            <person name="Clum A."/>
            <person name="Culley D."/>
            <person name="Crous P.W."/>
            <person name="Fauchery L."/>
            <person name="Girlanda M."/>
            <person name="Hayes R.D."/>
            <person name="Keri Z."/>
            <person name="LaButti K."/>
            <person name="Lipzen A."/>
            <person name="Lombard V."/>
            <person name="Magnuson J."/>
            <person name="Maillard F."/>
            <person name="Murat C."/>
            <person name="Nolan M."/>
            <person name="Ohm R.A."/>
            <person name="Pangilinan J."/>
            <person name="Pereira M.F."/>
            <person name="Perotto S."/>
            <person name="Peter M."/>
            <person name="Pfister S."/>
            <person name="Riley R."/>
            <person name="Sitrit Y."/>
            <person name="Stielow J.B."/>
            <person name="Szollosi G."/>
            <person name="Zifcakova L."/>
            <person name="Stursova M."/>
            <person name="Spatafora J.W."/>
            <person name="Tedersoo L."/>
            <person name="Vaario L.M."/>
            <person name="Yamada A."/>
            <person name="Yan M."/>
            <person name="Wang P."/>
            <person name="Xu J."/>
            <person name="Bruns T."/>
            <person name="Baldrian P."/>
            <person name="Vilgalys R."/>
            <person name="Dunand C."/>
            <person name="Henrissat B."/>
            <person name="Grigoriev I.V."/>
            <person name="Hibbett D."/>
            <person name="Nagy L.G."/>
            <person name="Martin F.M."/>
        </authorList>
    </citation>
    <scope>NUCLEOTIDE SEQUENCE</scope>
    <source>
        <strain evidence="7">UP504</strain>
    </source>
</reference>
<keyword evidence="8" id="KW-1185">Reference proteome</keyword>
<comment type="function">
    <text evidence="5">Converts proline to delta-1-pyrroline-5-carboxylate.</text>
</comment>
<organism evidence="7 8">
    <name type="scientific">Hydnum rufescens UP504</name>
    <dbReference type="NCBI Taxonomy" id="1448309"/>
    <lineage>
        <taxon>Eukaryota</taxon>
        <taxon>Fungi</taxon>
        <taxon>Dikarya</taxon>
        <taxon>Basidiomycota</taxon>
        <taxon>Agaricomycotina</taxon>
        <taxon>Agaricomycetes</taxon>
        <taxon>Cantharellales</taxon>
        <taxon>Hydnaceae</taxon>
        <taxon>Hydnum</taxon>
    </lineage>
</organism>
<dbReference type="EMBL" id="MU129090">
    <property type="protein sequence ID" value="KAF9507110.1"/>
    <property type="molecule type" value="Genomic_DNA"/>
</dbReference>
<dbReference type="InterPro" id="IPR015659">
    <property type="entry name" value="Proline_oxidase"/>
</dbReference>
<dbReference type="GO" id="GO:0071949">
    <property type="term" value="F:FAD binding"/>
    <property type="evidence" value="ECO:0007669"/>
    <property type="project" value="TreeGrafter"/>
</dbReference>
<keyword evidence="5" id="KW-0274">FAD</keyword>
<keyword evidence="3 5" id="KW-0560">Oxidoreductase</keyword>
<gene>
    <name evidence="7" type="ORF">BS47DRAFT_1373974</name>
</gene>
<dbReference type="EC" id="1.5.5.2" evidence="2 5"/>
<feature type="domain" description="Proline dehydrogenase" evidence="6">
    <location>
        <begin position="159"/>
        <end position="470"/>
    </location>
</feature>